<accession>A0ACC1P7U6</accession>
<dbReference type="EMBL" id="JAPDGR010000785">
    <property type="protein sequence ID" value="KAJ2987465.1"/>
    <property type="molecule type" value="Genomic_DNA"/>
</dbReference>
<protein>
    <submittedName>
        <fullName evidence="1">Uncharacterized protein</fullName>
    </submittedName>
</protein>
<proteinExistence type="predicted"/>
<keyword evidence="2" id="KW-1185">Reference proteome</keyword>
<dbReference type="Proteomes" id="UP001143856">
    <property type="component" value="Unassembled WGS sequence"/>
</dbReference>
<evidence type="ECO:0000313" key="1">
    <source>
        <dbReference type="EMBL" id="KAJ2987465.1"/>
    </source>
</evidence>
<evidence type="ECO:0000313" key="2">
    <source>
        <dbReference type="Proteomes" id="UP001143856"/>
    </source>
</evidence>
<comment type="caution">
    <text evidence="1">The sequence shown here is derived from an EMBL/GenBank/DDBJ whole genome shotgun (WGS) entry which is preliminary data.</text>
</comment>
<sequence length="578" mass="64253">MDHKIVSQFLLSNGAAKFAEAYSNPDPDVLDKAQAKYVAHNGRLPSPPPPERLQPSKTFEVFVSDFSSGIRNFLQKSRDKDAEEAFNCQSWEELELEAAKALEAVDTHDQRRRNWRNPFEFADKVGGVVARRIEFLVELVPEGEYTGILTGALRLLCNTAKRKKEIRNKILEALQNLSHTISHTKAEIRLYSRDQTLKDKSEILYMALLDFVRAAVAYLDKNSALQSFRAFFQQQRHGSELDDTMGAVEAASASFENCVSVCFQLRVQRIDSNVESLKNPIFNLYFLLADTAKNISSQLKQLMEAQQATKIPTLQFMYLPTAPPSISTQQLQQLLSGGDWQTGAMSVVEDLQRARRFVPSPLHQEKIGLLLSKNEFLAWIKSLASGLVILHDENSLEGNSSLSVLSYLSAIISEMLCAPGIFLLTFFCGLHCTAGSVPEGAHTIIRSLALQLLRVFGSVNLNTPCDPGLVIQGLLMNDLSTVCSVFTMLLQNIPAGVIYVIVDGASWYATEARSEDMQAAMLYLNQLVMEVQAASRGLVLKVLITNPTPRQRNSWGFQACDIYLEQSLLTGGHQGRIG</sequence>
<name>A0ACC1P7U6_9PEZI</name>
<gene>
    <name evidence="1" type="ORF">NUW58_g4490</name>
</gene>
<reference evidence="1" key="1">
    <citation type="submission" date="2022-10" db="EMBL/GenBank/DDBJ databases">
        <title>Genome Sequence of Xylaria curta.</title>
        <authorList>
            <person name="Buettner E."/>
        </authorList>
    </citation>
    <scope>NUCLEOTIDE SEQUENCE</scope>
    <source>
        <strain evidence="1">Babe10</strain>
    </source>
</reference>
<organism evidence="1 2">
    <name type="scientific">Xylaria curta</name>
    <dbReference type="NCBI Taxonomy" id="42375"/>
    <lineage>
        <taxon>Eukaryota</taxon>
        <taxon>Fungi</taxon>
        <taxon>Dikarya</taxon>
        <taxon>Ascomycota</taxon>
        <taxon>Pezizomycotina</taxon>
        <taxon>Sordariomycetes</taxon>
        <taxon>Xylariomycetidae</taxon>
        <taxon>Xylariales</taxon>
        <taxon>Xylariaceae</taxon>
        <taxon>Xylaria</taxon>
    </lineage>
</organism>